<evidence type="ECO:0000313" key="2">
    <source>
        <dbReference type="Proteomes" id="UP000472580"/>
    </source>
</evidence>
<reference evidence="1 2" key="1">
    <citation type="submission" date="2019-12" db="EMBL/GenBank/DDBJ databases">
        <title>Microbes associate with the intestines of laboratory mice.</title>
        <authorList>
            <person name="Navarre W."/>
            <person name="Wong E."/>
        </authorList>
    </citation>
    <scope>NUCLEOTIDE SEQUENCE [LARGE SCALE GENOMIC DNA]</scope>
    <source>
        <strain evidence="1 2">NM82_D38</strain>
    </source>
</reference>
<comment type="caution">
    <text evidence="1">The sequence shown here is derived from an EMBL/GenBank/DDBJ whole genome shotgun (WGS) entry which is preliminary data.</text>
</comment>
<dbReference type="Proteomes" id="UP000472580">
    <property type="component" value="Unassembled WGS sequence"/>
</dbReference>
<evidence type="ECO:0000313" key="1">
    <source>
        <dbReference type="EMBL" id="MVX55852.1"/>
    </source>
</evidence>
<accession>A0A6L6YG80</accession>
<name>A0A6L6YG80_9BURK</name>
<organism evidence="1 2">
    <name type="scientific">Parasutterella muris</name>
    <dbReference type="NCBI Taxonomy" id="2565572"/>
    <lineage>
        <taxon>Bacteria</taxon>
        <taxon>Pseudomonadati</taxon>
        <taxon>Pseudomonadota</taxon>
        <taxon>Betaproteobacteria</taxon>
        <taxon>Burkholderiales</taxon>
        <taxon>Sutterellaceae</taxon>
        <taxon>Parasutterella</taxon>
    </lineage>
</organism>
<dbReference type="EMBL" id="WSRP01000003">
    <property type="protein sequence ID" value="MVX55852.1"/>
    <property type="molecule type" value="Genomic_DNA"/>
</dbReference>
<gene>
    <name evidence="1" type="ORF">E5987_01350</name>
</gene>
<dbReference type="RefSeq" id="WP_160334288.1">
    <property type="nucleotide sequence ID" value="NZ_CALPCR010000022.1"/>
</dbReference>
<dbReference type="OrthoDB" id="9157429at2"/>
<protein>
    <submittedName>
        <fullName evidence="1">Uncharacterized protein</fullName>
    </submittedName>
</protein>
<dbReference type="AlphaFoldDB" id="A0A6L6YG80"/>
<keyword evidence="2" id="KW-1185">Reference proteome</keyword>
<proteinExistence type="predicted"/>
<sequence>MARPKTLPDDHYRLSTYKRGSKRYVYGYRNVWDPVRRQSRSAKRFYVGVLNEVTRQVRPCQRFLANHPEYEGKVLYYENHELIEKR</sequence>